<comment type="caution">
    <text evidence="2">The sequence shown here is derived from an EMBL/GenBank/DDBJ whole genome shotgun (WGS) entry which is preliminary data.</text>
</comment>
<organism evidence="2 3">
    <name type="scientific">Cuscuta epithymum</name>
    <dbReference type="NCBI Taxonomy" id="186058"/>
    <lineage>
        <taxon>Eukaryota</taxon>
        <taxon>Viridiplantae</taxon>
        <taxon>Streptophyta</taxon>
        <taxon>Embryophyta</taxon>
        <taxon>Tracheophyta</taxon>
        <taxon>Spermatophyta</taxon>
        <taxon>Magnoliopsida</taxon>
        <taxon>eudicotyledons</taxon>
        <taxon>Gunneridae</taxon>
        <taxon>Pentapetalae</taxon>
        <taxon>asterids</taxon>
        <taxon>lamiids</taxon>
        <taxon>Solanales</taxon>
        <taxon>Convolvulaceae</taxon>
        <taxon>Cuscuteae</taxon>
        <taxon>Cuscuta</taxon>
        <taxon>Cuscuta subgen. Cuscuta</taxon>
    </lineage>
</organism>
<dbReference type="GO" id="GO:0004523">
    <property type="term" value="F:RNA-DNA hybrid ribonuclease activity"/>
    <property type="evidence" value="ECO:0007669"/>
    <property type="project" value="InterPro"/>
</dbReference>
<dbReference type="SUPFAM" id="SSF53098">
    <property type="entry name" value="Ribonuclease H-like"/>
    <property type="match status" value="1"/>
</dbReference>
<evidence type="ECO:0000259" key="1">
    <source>
        <dbReference type="Pfam" id="PF13456"/>
    </source>
</evidence>
<dbReference type="Proteomes" id="UP001152523">
    <property type="component" value="Unassembled WGS sequence"/>
</dbReference>
<keyword evidence="3" id="KW-1185">Reference proteome</keyword>
<feature type="domain" description="RNase H type-1" evidence="1">
    <location>
        <begin position="56"/>
        <end position="148"/>
    </location>
</feature>
<protein>
    <recommendedName>
        <fullName evidence="1">RNase H type-1 domain-containing protein</fullName>
    </recommendedName>
</protein>
<evidence type="ECO:0000313" key="2">
    <source>
        <dbReference type="EMBL" id="CAH9125783.1"/>
    </source>
</evidence>
<proteinExistence type="predicted"/>
<reference evidence="2" key="1">
    <citation type="submission" date="2022-07" db="EMBL/GenBank/DDBJ databases">
        <authorList>
            <person name="Macas J."/>
            <person name="Novak P."/>
            <person name="Neumann P."/>
        </authorList>
    </citation>
    <scope>NUCLEOTIDE SEQUENCE</scope>
</reference>
<evidence type="ECO:0000313" key="3">
    <source>
        <dbReference type="Proteomes" id="UP001152523"/>
    </source>
</evidence>
<dbReference type="InterPro" id="IPR044730">
    <property type="entry name" value="RNase_H-like_dom_plant"/>
</dbReference>
<dbReference type="Gene3D" id="3.30.420.10">
    <property type="entry name" value="Ribonuclease H-like superfamily/Ribonuclease H"/>
    <property type="match status" value="1"/>
</dbReference>
<dbReference type="CDD" id="cd06222">
    <property type="entry name" value="RNase_H_like"/>
    <property type="match status" value="1"/>
</dbReference>
<dbReference type="PANTHER" id="PTHR47074:SF11">
    <property type="entry name" value="REVERSE TRANSCRIPTASE-LIKE PROTEIN"/>
    <property type="match status" value="1"/>
</dbReference>
<dbReference type="EMBL" id="CAMAPF010000938">
    <property type="protein sequence ID" value="CAH9125783.1"/>
    <property type="molecule type" value="Genomic_DNA"/>
</dbReference>
<dbReference type="AlphaFoldDB" id="A0AAV0ERC7"/>
<name>A0AAV0ERC7_9ASTE</name>
<dbReference type="InterPro" id="IPR036397">
    <property type="entry name" value="RNaseH_sf"/>
</dbReference>
<dbReference type="InterPro" id="IPR052929">
    <property type="entry name" value="RNase_H-like_EbsB-rel"/>
</dbReference>
<gene>
    <name evidence="2" type="ORF">CEPIT_LOCUS27025</name>
</gene>
<dbReference type="Pfam" id="PF13456">
    <property type="entry name" value="RVT_3"/>
    <property type="match status" value="1"/>
</dbReference>
<dbReference type="InterPro" id="IPR002156">
    <property type="entry name" value="RNaseH_domain"/>
</dbReference>
<sequence>MGWNGVISDPKQILVKTRMYVDGWGLAQQPVGRESIIRRPTISAWKKPSPERYKLNVDAAVREKMCGLRWVLRNEAGDFIAGVAKVGHGVLSSLEDELIGIREALSWMKERGWDSVEVESDSSGAVAEILQESSVSLVGIIGGDIQEIALGFTDISFFSH</sequence>
<dbReference type="GO" id="GO:0003676">
    <property type="term" value="F:nucleic acid binding"/>
    <property type="evidence" value="ECO:0007669"/>
    <property type="project" value="InterPro"/>
</dbReference>
<dbReference type="InterPro" id="IPR012337">
    <property type="entry name" value="RNaseH-like_sf"/>
</dbReference>
<accession>A0AAV0ERC7</accession>
<dbReference type="PANTHER" id="PTHR47074">
    <property type="entry name" value="BNAC02G40300D PROTEIN"/>
    <property type="match status" value="1"/>
</dbReference>